<sequence length="209" mass="23547">MAKILGGGNTPCGLTWQSFKLGDLFEVLSSKKIYHANTIKIHDTQIENSYPYVVRAATNNGIKGFIIDDSTFANEKNTLSFAQDTFTVFYQKQPYFTGNKVKILKPKFAFKSPKILYFISAILQFILKPLTWGLGSTTESIAEFKFSLPLKPTANTQTLKDIDFHFMRTFINALMKQTIQGVVQYSSAKIQATKEAISQETPTQKDSLF</sequence>
<evidence type="ECO:0000256" key="1">
    <source>
        <dbReference type="ARBA" id="ARBA00010923"/>
    </source>
</evidence>
<dbReference type="Proteomes" id="UP000005007">
    <property type="component" value="Chromosome"/>
</dbReference>
<protein>
    <submittedName>
        <fullName evidence="5">Type IIS restriction enzyme protein</fullName>
    </submittedName>
</protein>
<evidence type="ECO:0000259" key="4">
    <source>
        <dbReference type="Pfam" id="PF01420"/>
    </source>
</evidence>
<dbReference type="GO" id="GO:0009307">
    <property type="term" value="P:DNA restriction-modification system"/>
    <property type="evidence" value="ECO:0007669"/>
    <property type="project" value="UniProtKB-KW"/>
</dbReference>
<name>A0A0E0WD99_HELPX</name>
<gene>
    <name evidence="5" type="ORF">HPSH169_07240</name>
</gene>
<evidence type="ECO:0000313" key="6">
    <source>
        <dbReference type="Proteomes" id="UP000005007"/>
    </source>
</evidence>
<dbReference type="Pfam" id="PF01420">
    <property type="entry name" value="Methylase_S"/>
    <property type="match status" value="1"/>
</dbReference>
<comment type="similarity">
    <text evidence="1">Belongs to the type-I restriction system S methylase family.</text>
</comment>
<dbReference type="AlphaFoldDB" id="A0A0E0WD99"/>
<dbReference type="KEGG" id="hhq:HPSH169_07240"/>
<accession>A0A0E0WD99</accession>
<dbReference type="Gene3D" id="3.90.220.20">
    <property type="entry name" value="DNA methylase specificity domains"/>
    <property type="match status" value="1"/>
</dbReference>
<dbReference type="GO" id="GO:0003677">
    <property type="term" value="F:DNA binding"/>
    <property type="evidence" value="ECO:0007669"/>
    <property type="project" value="UniProtKB-KW"/>
</dbReference>
<reference evidence="5 6" key="1">
    <citation type="submission" date="2012-04" db="EMBL/GenBank/DDBJ databases">
        <authorList>
            <person name="Kersulyte D."/>
            <person name="Cabrera L."/>
            <person name="Pacheco R."/>
            <person name="Herrera P."/>
            <person name="Rodriguez C."/>
            <person name="Gilman R.H."/>
            <person name="Berg D.E."/>
        </authorList>
    </citation>
    <scope>NUCLEOTIDE SEQUENCE [LARGE SCALE GENOMIC DNA]</scope>
    <source>
        <strain evidence="5 6">Shi169</strain>
    </source>
</reference>
<dbReference type="SUPFAM" id="SSF116734">
    <property type="entry name" value="DNA methylase specificity domain"/>
    <property type="match status" value="1"/>
</dbReference>
<dbReference type="EMBL" id="CP003473">
    <property type="protein sequence ID" value="AFI00105.1"/>
    <property type="molecule type" value="Genomic_DNA"/>
</dbReference>
<dbReference type="PATRIC" id="fig|1163741.3.peg.1463"/>
<dbReference type="InterPro" id="IPR000055">
    <property type="entry name" value="Restrct_endonuc_typeI_TRD"/>
</dbReference>
<keyword evidence="3" id="KW-0238">DNA-binding</keyword>
<dbReference type="InterPro" id="IPR044946">
    <property type="entry name" value="Restrct_endonuc_typeI_TRD_sf"/>
</dbReference>
<feature type="domain" description="Type I restriction modification DNA specificity" evidence="4">
    <location>
        <begin position="15"/>
        <end position="181"/>
    </location>
</feature>
<evidence type="ECO:0000256" key="3">
    <source>
        <dbReference type="ARBA" id="ARBA00023125"/>
    </source>
</evidence>
<evidence type="ECO:0000313" key="5">
    <source>
        <dbReference type="EMBL" id="AFI00105.1"/>
    </source>
</evidence>
<dbReference type="HOGENOM" id="CLU_091653_1_0_7"/>
<evidence type="ECO:0000256" key="2">
    <source>
        <dbReference type="ARBA" id="ARBA00022747"/>
    </source>
</evidence>
<keyword evidence="2" id="KW-0680">Restriction system</keyword>
<proteinExistence type="inferred from homology"/>
<organism evidence="5 6">
    <name type="scientific">Helicobacter pylori Shi169</name>
    <dbReference type="NCBI Taxonomy" id="1163741"/>
    <lineage>
        <taxon>Bacteria</taxon>
        <taxon>Pseudomonadati</taxon>
        <taxon>Campylobacterota</taxon>
        <taxon>Epsilonproteobacteria</taxon>
        <taxon>Campylobacterales</taxon>
        <taxon>Helicobacteraceae</taxon>
        <taxon>Helicobacter</taxon>
    </lineage>
</organism>